<dbReference type="InterPro" id="IPR029063">
    <property type="entry name" value="SAM-dependent_MTases_sf"/>
</dbReference>
<keyword evidence="2" id="KW-0808">Transferase</keyword>
<dbReference type="Proteomes" id="UP001219568">
    <property type="component" value="Unassembled WGS sequence"/>
</dbReference>
<evidence type="ECO:0000259" key="1">
    <source>
        <dbReference type="Pfam" id="PF08242"/>
    </source>
</evidence>
<keyword evidence="3" id="KW-1185">Reference proteome</keyword>
<proteinExistence type="predicted"/>
<dbReference type="GO" id="GO:0032259">
    <property type="term" value="P:methylation"/>
    <property type="evidence" value="ECO:0007669"/>
    <property type="project" value="UniProtKB-KW"/>
</dbReference>
<name>A0AAD6I126_PENCN</name>
<reference evidence="2" key="1">
    <citation type="journal article" date="2023" name="IMA Fungus">
        <title>Comparative genomic study of the Penicillium genus elucidates a diverse pangenome and 15 lateral gene transfer events.</title>
        <authorList>
            <person name="Petersen C."/>
            <person name="Sorensen T."/>
            <person name="Nielsen M.R."/>
            <person name="Sondergaard T.E."/>
            <person name="Sorensen J.L."/>
            <person name="Fitzpatrick D.A."/>
            <person name="Frisvad J.C."/>
            <person name="Nielsen K.L."/>
        </authorList>
    </citation>
    <scope>NUCLEOTIDE SEQUENCE</scope>
    <source>
        <strain evidence="2">IBT 15450</strain>
    </source>
</reference>
<evidence type="ECO:0000313" key="3">
    <source>
        <dbReference type="Proteomes" id="UP001219568"/>
    </source>
</evidence>
<gene>
    <name evidence="2" type="ORF">N7460_013898</name>
</gene>
<comment type="caution">
    <text evidence="2">The sequence shown here is derived from an EMBL/GenBank/DDBJ whole genome shotgun (WGS) entry which is preliminary data.</text>
</comment>
<dbReference type="CDD" id="cd02440">
    <property type="entry name" value="AdoMet_MTases"/>
    <property type="match status" value="1"/>
</dbReference>
<feature type="domain" description="Methyltransferase type 12" evidence="1">
    <location>
        <begin position="53"/>
        <end position="153"/>
    </location>
</feature>
<evidence type="ECO:0000313" key="2">
    <source>
        <dbReference type="EMBL" id="KAJ6023503.1"/>
    </source>
</evidence>
<dbReference type="Pfam" id="PF08242">
    <property type="entry name" value="Methyltransf_12"/>
    <property type="match status" value="1"/>
</dbReference>
<protein>
    <submittedName>
        <fullName evidence="2">S-adenosyl-L-methionine dependent methyltransferase</fullName>
    </submittedName>
</protein>
<organism evidence="2 3">
    <name type="scientific">Penicillium canescens</name>
    <dbReference type="NCBI Taxonomy" id="5083"/>
    <lineage>
        <taxon>Eukaryota</taxon>
        <taxon>Fungi</taxon>
        <taxon>Dikarya</taxon>
        <taxon>Ascomycota</taxon>
        <taxon>Pezizomycotina</taxon>
        <taxon>Eurotiomycetes</taxon>
        <taxon>Eurotiomycetidae</taxon>
        <taxon>Eurotiales</taxon>
        <taxon>Aspergillaceae</taxon>
        <taxon>Penicillium</taxon>
    </lineage>
</organism>
<dbReference type="SUPFAM" id="SSF53335">
    <property type="entry name" value="S-adenosyl-L-methionine-dependent methyltransferases"/>
    <property type="match status" value="1"/>
</dbReference>
<dbReference type="EMBL" id="JAQJZL010000016">
    <property type="protein sequence ID" value="KAJ6023503.1"/>
    <property type="molecule type" value="Genomic_DNA"/>
</dbReference>
<keyword evidence="2" id="KW-0489">Methyltransferase</keyword>
<dbReference type="GO" id="GO:0008168">
    <property type="term" value="F:methyltransferase activity"/>
    <property type="evidence" value="ECO:0007669"/>
    <property type="project" value="UniProtKB-KW"/>
</dbReference>
<accession>A0AAD6I126</accession>
<dbReference type="AlphaFoldDB" id="A0AAD6I126"/>
<sequence length="172" mass="18860">MPTPLKQGTTVYKWFLPLYDLWVLGVCNKHAWSCPTESTLLPFYKRNLRTRHLDIGPGTGYYLANSAVSPETQITLLDLNPKSLAHAANRLGRGDRTGNVHIVQADIMGPLPLTGVFDSISLFFLLHCLPGTVQEKMELFKKLGGILAPGGVVYGSTVLGKGVRYNLFGGFL</sequence>
<dbReference type="InterPro" id="IPR013217">
    <property type="entry name" value="Methyltransf_12"/>
</dbReference>
<dbReference type="Gene3D" id="3.40.50.150">
    <property type="entry name" value="Vaccinia Virus protein VP39"/>
    <property type="match status" value="1"/>
</dbReference>
<reference evidence="2" key="2">
    <citation type="submission" date="2023-01" db="EMBL/GenBank/DDBJ databases">
        <authorList>
            <person name="Petersen C."/>
        </authorList>
    </citation>
    <scope>NUCLEOTIDE SEQUENCE</scope>
    <source>
        <strain evidence="2">IBT 15450</strain>
    </source>
</reference>